<dbReference type="OrthoDB" id="2094269at2759"/>
<dbReference type="GO" id="GO:0005634">
    <property type="term" value="C:nucleus"/>
    <property type="evidence" value="ECO:0007669"/>
    <property type="project" value="TreeGrafter"/>
</dbReference>
<dbReference type="GO" id="GO:0005737">
    <property type="term" value="C:cytoplasm"/>
    <property type="evidence" value="ECO:0007669"/>
    <property type="project" value="TreeGrafter"/>
</dbReference>
<dbReference type="EMBL" id="KE361631">
    <property type="protein sequence ID" value="EPQ29457.1"/>
    <property type="molecule type" value="Genomic_DNA"/>
</dbReference>
<dbReference type="Pfam" id="PF03959">
    <property type="entry name" value="FSH1"/>
    <property type="match status" value="1"/>
</dbReference>
<name>A0A061H979_9BASI</name>
<keyword evidence="3" id="KW-1133">Transmembrane helix</keyword>
<proteinExistence type="predicted"/>
<dbReference type="Proteomes" id="UP000053664">
    <property type="component" value="Unassembled WGS sequence"/>
</dbReference>
<dbReference type="InterPro" id="IPR029058">
    <property type="entry name" value="AB_hydrolase_fold"/>
</dbReference>
<dbReference type="PANTHER" id="PTHR48070">
    <property type="entry name" value="ESTERASE OVCA2"/>
    <property type="match status" value="1"/>
</dbReference>
<dbReference type="Gene3D" id="3.10.120.10">
    <property type="entry name" value="Cytochrome b5-like heme/steroid binding domain"/>
    <property type="match status" value="1"/>
</dbReference>
<feature type="compositionally biased region" description="Polar residues" evidence="2">
    <location>
        <begin position="260"/>
        <end position="281"/>
    </location>
</feature>
<organism evidence="5 6">
    <name type="scientific">Pseudozyma flocculosa PF-1</name>
    <dbReference type="NCBI Taxonomy" id="1277687"/>
    <lineage>
        <taxon>Eukaryota</taxon>
        <taxon>Fungi</taxon>
        <taxon>Dikarya</taxon>
        <taxon>Basidiomycota</taxon>
        <taxon>Ustilaginomycotina</taxon>
        <taxon>Ustilaginomycetes</taxon>
        <taxon>Ustilaginales</taxon>
        <taxon>Ustilaginaceae</taxon>
        <taxon>Pseudozyma</taxon>
    </lineage>
</organism>
<dbReference type="RefSeq" id="XP_007878918.1">
    <property type="nucleotide sequence ID" value="XM_007880727.1"/>
</dbReference>
<keyword evidence="1" id="KW-0378">Hydrolase</keyword>
<dbReference type="Gene3D" id="3.40.50.1820">
    <property type="entry name" value="alpha/beta hydrolase"/>
    <property type="match status" value="1"/>
</dbReference>
<dbReference type="eggNOG" id="KOG1108">
    <property type="taxonomic scope" value="Eukaryota"/>
</dbReference>
<gene>
    <name evidence="5" type="ORF">PFL1_03212</name>
</gene>
<dbReference type="AlphaFoldDB" id="A0A061H979"/>
<dbReference type="GO" id="GO:0016787">
    <property type="term" value="F:hydrolase activity"/>
    <property type="evidence" value="ECO:0007669"/>
    <property type="project" value="UniProtKB-KW"/>
</dbReference>
<dbReference type="PANTHER" id="PTHR48070:SF6">
    <property type="entry name" value="ESTERASE OVCA2"/>
    <property type="match status" value="1"/>
</dbReference>
<reference evidence="5 6" key="1">
    <citation type="journal article" date="2013" name="Plant Cell">
        <title>The transition from a phytopathogenic smut ancestor to an anamorphic biocontrol agent deciphered by comparative whole-genome analysis.</title>
        <authorList>
            <person name="Lefebvre F."/>
            <person name="Joly D.L."/>
            <person name="Labbe C."/>
            <person name="Teichmann B."/>
            <person name="Linning R."/>
            <person name="Belzile F."/>
            <person name="Bakkeren G."/>
            <person name="Belanger R.R."/>
        </authorList>
    </citation>
    <scope>NUCLEOTIDE SEQUENCE [LARGE SCALE GENOMIC DNA]</scope>
    <source>
        <strain evidence="5 6">PF-1</strain>
    </source>
</reference>
<dbReference type="InterPro" id="IPR050593">
    <property type="entry name" value="LovG"/>
</dbReference>
<evidence type="ECO:0000259" key="4">
    <source>
        <dbReference type="SMART" id="SM01117"/>
    </source>
</evidence>
<feature type="region of interest" description="Disordered" evidence="2">
    <location>
        <begin position="242"/>
        <end position="329"/>
    </location>
</feature>
<evidence type="ECO:0000313" key="5">
    <source>
        <dbReference type="EMBL" id="EPQ29457.1"/>
    </source>
</evidence>
<dbReference type="SUPFAM" id="SSF53474">
    <property type="entry name" value="alpha/beta-Hydrolases"/>
    <property type="match status" value="1"/>
</dbReference>
<evidence type="ECO:0000256" key="2">
    <source>
        <dbReference type="SAM" id="MobiDB-lite"/>
    </source>
</evidence>
<feature type="region of interest" description="Disordered" evidence="2">
    <location>
        <begin position="343"/>
        <end position="363"/>
    </location>
</feature>
<keyword evidence="3" id="KW-0812">Transmembrane</keyword>
<dbReference type="InterPro" id="IPR001199">
    <property type="entry name" value="Cyt_B5-like_heme/steroid-bd"/>
</dbReference>
<accession>A0A061H979</accession>
<dbReference type="SMART" id="SM01117">
    <property type="entry name" value="Cyt-b5"/>
    <property type="match status" value="1"/>
</dbReference>
<keyword evidence="3" id="KW-0472">Membrane</keyword>
<evidence type="ECO:0000313" key="6">
    <source>
        <dbReference type="Proteomes" id="UP000053664"/>
    </source>
</evidence>
<dbReference type="GeneID" id="19317322"/>
<dbReference type="eggNOG" id="KOG2551">
    <property type="taxonomic scope" value="Eukaryota"/>
</dbReference>
<protein>
    <recommendedName>
        <fullName evidence="4">Cytochrome b5 heme-binding domain-containing protein</fullName>
    </recommendedName>
</protein>
<feature type="transmembrane region" description="Helical" evidence="3">
    <location>
        <begin position="378"/>
        <end position="399"/>
    </location>
</feature>
<dbReference type="Pfam" id="PF00173">
    <property type="entry name" value="Cyt-b5"/>
    <property type="match status" value="1"/>
</dbReference>
<dbReference type="KEGG" id="pfp:PFL1_03212"/>
<evidence type="ECO:0000256" key="1">
    <source>
        <dbReference type="ARBA" id="ARBA00022801"/>
    </source>
</evidence>
<feature type="domain" description="Cytochrome b5 heme-binding" evidence="4">
    <location>
        <begin position="419"/>
        <end position="516"/>
    </location>
</feature>
<dbReference type="InterPro" id="IPR005645">
    <property type="entry name" value="FSH-like_dom"/>
</dbReference>
<feature type="compositionally biased region" description="Low complexity" evidence="2">
    <location>
        <begin position="283"/>
        <end position="304"/>
    </location>
</feature>
<sequence length="538" mass="58313">MASSTGRKLKILMAHGYTSNSFIFSKRSGAIRRACRDVADFTFINGPLLVQPITDVSAIDVDAPEGSQGQTIDENTPIEEQPRAWWRTNDDGVYLDWDVSVRYLNEVLEKEGPFDAVWGFSQGGCLAGLLAAAFEHPEKVPGLRLPANQGPFRFAIAVSGFRSRDPVHQALFEKPVQTPVLHVLGRADHIVDLERSQSLVDICANSRVELHDGGHALPSQAPWRNFFRDFVSTFASDPYVPNDAWRTVAGPSDRPRGETPGTSAAATPLASGTTTPVTSQDPAGEQASAGQLAAAAAAGGATAAKTQKRDVDPSNPGRTVPSKKSNQPFLAHQRWLEAKAAERAKAGLPPVAQEPRRQQSADAAQPGAAGALLSTIKMALLGLVIAAAVGQFIAGDVLWGYRGKWVKWKTYFPQRERIFSQPELALYNGRDPSKPVYIAILGDVYDVTPSRHIYGPGGSYSFFSGIDASRAYVTGCFQEHLTHDVRGLDDSQMKALLGWKSFYDKSDKYDKVGRVVLPQLGDDVPIPEMCESATPQQS</sequence>
<dbReference type="SUPFAM" id="SSF55856">
    <property type="entry name" value="Cytochrome b5-like heme/steroid binding domain"/>
    <property type="match status" value="1"/>
</dbReference>
<dbReference type="HOGENOM" id="CLU_519831_0_0_1"/>
<dbReference type="InterPro" id="IPR036400">
    <property type="entry name" value="Cyt_B5-like_heme/steroid_sf"/>
</dbReference>
<evidence type="ECO:0000256" key="3">
    <source>
        <dbReference type="SAM" id="Phobius"/>
    </source>
</evidence>